<dbReference type="RefSeq" id="WP_148987523.1">
    <property type="nucleotide sequence ID" value="NZ_VTEV01000003.1"/>
</dbReference>
<dbReference type="AlphaFoldDB" id="A0A5D4T3C5"/>
<sequence length="71" mass="8436">MKSLEKKREEKAWQLYLARYQHMTKENYMPFDEFYSPTISSESDKSEKEILEDVKGILNAFKKEGEINGNI</sequence>
<dbReference type="Proteomes" id="UP000322524">
    <property type="component" value="Unassembled WGS sequence"/>
</dbReference>
<evidence type="ECO:0000313" key="1">
    <source>
        <dbReference type="EMBL" id="TYS68656.1"/>
    </source>
</evidence>
<dbReference type="OrthoDB" id="2991139at2"/>
<protein>
    <submittedName>
        <fullName evidence="1">Uncharacterized protein</fullName>
    </submittedName>
</protein>
<reference evidence="1 2" key="1">
    <citation type="submission" date="2019-08" db="EMBL/GenBank/DDBJ databases">
        <title>Bacillus genomes from the desert of Cuatro Cienegas, Coahuila.</title>
        <authorList>
            <person name="Olmedo-Alvarez G."/>
        </authorList>
    </citation>
    <scope>NUCLEOTIDE SEQUENCE [LARGE SCALE GENOMIC DNA]</scope>
    <source>
        <strain evidence="1 2">CH28_1T</strain>
    </source>
</reference>
<name>A0A5D4T3C5_9BACI</name>
<evidence type="ECO:0000313" key="2">
    <source>
        <dbReference type="Proteomes" id="UP000322524"/>
    </source>
</evidence>
<dbReference type="EMBL" id="VTEV01000003">
    <property type="protein sequence ID" value="TYS68656.1"/>
    <property type="molecule type" value="Genomic_DNA"/>
</dbReference>
<organism evidence="1 2">
    <name type="scientific">Sutcliffiella horikoshii</name>
    <dbReference type="NCBI Taxonomy" id="79883"/>
    <lineage>
        <taxon>Bacteria</taxon>
        <taxon>Bacillati</taxon>
        <taxon>Bacillota</taxon>
        <taxon>Bacilli</taxon>
        <taxon>Bacillales</taxon>
        <taxon>Bacillaceae</taxon>
        <taxon>Sutcliffiella</taxon>
    </lineage>
</organism>
<gene>
    <name evidence="1" type="ORF">FZC76_06830</name>
</gene>
<comment type="caution">
    <text evidence="1">The sequence shown here is derived from an EMBL/GenBank/DDBJ whole genome shotgun (WGS) entry which is preliminary data.</text>
</comment>
<accession>A0A5D4T3C5</accession>
<proteinExistence type="predicted"/>